<gene>
    <name evidence="2" type="ORF">G443_001357</name>
</gene>
<accession>A0ABT1JF10</accession>
<dbReference type="Proteomes" id="UP000791080">
    <property type="component" value="Unassembled WGS sequence"/>
</dbReference>
<evidence type="ECO:0000259" key="1">
    <source>
        <dbReference type="Pfam" id="PF21418"/>
    </source>
</evidence>
<evidence type="ECO:0000313" key="2">
    <source>
        <dbReference type="EMBL" id="MCP2331087.1"/>
    </source>
</evidence>
<dbReference type="EMBL" id="AUBJ02000001">
    <property type="protein sequence ID" value="MCP2331087.1"/>
    <property type="molecule type" value="Genomic_DNA"/>
</dbReference>
<sequence length="286" mass="31356">MPHTEPTALARRIDRLREVAHAEPRLDGVLLYGSWTLGEADAYSDVEAYLFVRDADVADFDGVEFAARLGPLAYSYENQFGVLTVVFDDLMRGEFHVTASGAGVEQVRGWRGMIHLPDTERAVVLDRDGRLTSAARTLAEFQPPEPVGTASHLVGELTNWTLMEAHLLARGETARAHAWAQFMVAPAQLKLCRLLRDSTRHWLTPSRAVEQDLPAADVERYRATTSAAEPASVLAAAVRSWRWTRELAAEAEARWSISVPTELHGRIAALLADLEAGAGWPGPAVG</sequence>
<dbReference type="RefSeq" id="WP_035293040.1">
    <property type="nucleotide sequence ID" value="NZ_AUBJ02000001.1"/>
</dbReference>
<reference evidence="2 3" key="2">
    <citation type="submission" date="2022-06" db="EMBL/GenBank/DDBJ databases">
        <title>Genomic Encyclopedia of Type Strains, Phase I: the one thousand microbial genomes (KMG-I) project.</title>
        <authorList>
            <person name="Kyrpides N."/>
        </authorList>
    </citation>
    <scope>NUCLEOTIDE SEQUENCE [LARGE SCALE GENOMIC DNA]</scope>
    <source>
        <strain evidence="2 3">DSM 43889</strain>
    </source>
</reference>
<keyword evidence="3" id="KW-1185">Reference proteome</keyword>
<proteinExistence type="predicted"/>
<dbReference type="SUPFAM" id="SSF81301">
    <property type="entry name" value="Nucleotidyltransferase"/>
    <property type="match status" value="1"/>
</dbReference>
<dbReference type="Gene3D" id="3.30.460.10">
    <property type="entry name" value="Beta Polymerase, domain 2"/>
    <property type="match status" value="1"/>
</dbReference>
<protein>
    <submittedName>
        <fullName evidence="2">Lincosamide nucleotidyltransferase</fullName>
    </submittedName>
</protein>
<evidence type="ECO:0000313" key="3">
    <source>
        <dbReference type="Proteomes" id="UP000791080"/>
    </source>
</evidence>
<dbReference type="InterPro" id="IPR048495">
    <property type="entry name" value="LinB-like_C"/>
</dbReference>
<comment type="caution">
    <text evidence="2">The sequence shown here is derived from an EMBL/GenBank/DDBJ whole genome shotgun (WGS) entry which is preliminary data.</text>
</comment>
<name>A0ABT1JF10_ACTCY</name>
<dbReference type="InterPro" id="IPR043519">
    <property type="entry name" value="NT_sf"/>
</dbReference>
<dbReference type="Pfam" id="PF21418">
    <property type="entry name" value="LinB-like_C"/>
    <property type="match status" value="1"/>
</dbReference>
<feature type="domain" description="Lincosamide nucleotidyltransferase-like C-terminal" evidence="1">
    <location>
        <begin position="152"/>
        <end position="265"/>
    </location>
</feature>
<organism evidence="2 3">
    <name type="scientific">Actinoalloteichus caeruleus DSM 43889</name>
    <dbReference type="NCBI Taxonomy" id="1120930"/>
    <lineage>
        <taxon>Bacteria</taxon>
        <taxon>Bacillati</taxon>
        <taxon>Actinomycetota</taxon>
        <taxon>Actinomycetes</taxon>
        <taxon>Pseudonocardiales</taxon>
        <taxon>Pseudonocardiaceae</taxon>
        <taxon>Actinoalloteichus</taxon>
        <taxon>Actinoalloteichus cyanogriseus</taxon>
    </lineage>
</organism>
<reference evidence="2 3" key="1">
    <citation type="submission" date="2013-07" db="EMBL/GenBank/DDBJ databases">
        <authorList>
            <consortium name="DOE Joint Genome Institute"/>
            <person name="Reeve W."/>
            <person name="Huntemann M."/>
            <person name="Han J."/>
            <person name="Chen A."/>
            <person name="Kyrpides N."/>
            <person name="Mavromatis K."/>
            <person name="Markowitz V."/>
            <person name="Palaniappan K."/>
            <person name="Ivanova N."/>
            <person name="Schaumberg A."/>
            <person name="Pati A."/>
            <person name="Liolios K."/>
            <person name="Nordberg H.P."/>
            <person name="Cantor M.N."/>
            <person name="Hua S.X."/>
            <person name="Woyke T."/>
        </authorList>
    </citation>
    <scope>NUCLEOTIDE SEQUENCE [LARGE SCALE GENOMIC DNA]</scope>
    <source>
        <strain evidence="2 3">DSM 43889</strain>
    </source>
</reference>
<dbReference type="Gene3D" id="1.20.120.330">
    <property type="entry name" value="Nucleotidyltransferases domain 2"/>
    <property type="match status" value="1"/>
</dbReference>